<name>A0A067KHF5_JATCU</name>
<dbReference type="EMBL" id="KK914482">
    <property type="protein sequence ID" value="KDP35661.1"/>
    <property type="molecule type" value="Genomic_DNA"/>
</dbReference>
<evidence type="ECO:0000313" key="3">
    <source>
        <dbReference type="Proteomes" id="UP000027138"/>
    </source>
</evidence>
<protein>
    <submittedName>
        <fullName evidence="2">Uncharacterized protein</fullName>
    </submittedName>
</protein>
<accession>A0A067KHF5</accession>
<keyword evidence="3" id="KW-1185">Reference proteome</keyword>
<feature type="region of interest" description="Disordered" evidence="1">
    <location>
        <begin position="29"/>
        <end position="78"/>
    </location>
</feature>
<dbReference type="Proteomes" id="UP000027138">
    <property type="component" value="Unassembled WGS sequence"/>
</dbReference>
<evidence type="ECO:0000256" key="1">
    <source>
        <dbReference type="SAM" id="MobiDB-lite"/>
    </source>
</evidence>
<feature type="compositionally biased region" description="Basic residues" evidence="1">
    <location>
        <begin position="45"/>
        <end position="61"/>
    </location>
</feature>
<sequence length="78" mass="9226">MAELLQRGPAARWRYVAELVLVARVSAGAVGTRHRHNRREEERERKKRKGRRRRRRRRRNERKAVVLGGWSGGARLSE</sequence>
<organism evidence="2 3">
    <name type="scientific">Jatropha curcas</name>
    <name type="common">Barbados nut</name>
    <dbReference type="NCBI Taxonomy" id="180498"/>
    <lineage>
        <taxon>Eukaryota</taxon>
        <taxon>Viridiplantae</taxon>
        <taxon>Streptophyta</taxon>
        <taxon>Embryophyta</taxon>
        <taxon>Tracheophyta</taxon>
        <taxon>Spermatophyta</taxon>
        <taxon>Magnoliopsida</taxon>
        <taxon>eudicotyledons</taxon>
        <taxon>Gunneridae</taxon>
        <taxon>Pentapetalae</taxon>
        <taxon>rosids</taxon>
        <taxon>fabids</taxon>
        <taxon>Malpighiales</taxon>
        <taxon>Euphorbiaceae</taxon>
        <taxon>Crotonoideae</taxon>
        <taxon>Jatropheae</taxon>
        <taxon>Jatropha</taxon>
    </lineage>
</organism>
<gene>
    <name evidence="2" type="ORF">JCGZ_09099</name>
</gene>
<proteinExistence type="predicted"/>
<dbReference type="AlphaFoldDB" id="A0A067KHF5"/>
<reference evidence="2 3" key="1">
    <citation type="journal article" date="2014" name="PLoS ONE">
        <title>Global Analysis of Gene Expression Profiles in Physic Nut (Jatropha curcas L.) Seedlings Exposed to Salt Stress.</title>
        <authorList>
            <person name="Zhang L."/>
            <person name="Zhang C."/>
            <person name="Wu P."/>
            <person name="Chen Y."/>
            <person name="Li M."/>
            <person name="Jiang H."/>
            <person name="Wu G."/>
        </authorList>
    </citation>
    <scope>NUCLEOTIDE SEQUENCE [LARGE SCALE GENOMIC DNA]</scope>
    <source>
        <strain evidence="3">cv. GZQX0401</strain>
        <tissue evidence="2">Young leaves</tissue>
    </source>
</reference>
<evidence type="ECO:0000313" key="2">
    <source>
        <dbReference type="EMBL" id="KDP35661.1"/>
    </source>
</evidence>